<dbReference type="EMBL" id="CADEAL010004124">
    <property type="protein sequence ID" value="CAB1452328.1"/>
    <property type="molecule type" value="Genomic_DNA"/>
</dbReference>
<dbReference type="AlphaFoldDB" id="A0A9N7VJX8"/>
<reference evidence="1" key="1">
    <citation type="submission" date="2020-03" db="EMBL/GenBank/DDBJ databases">
        <authorList>
            <person name="Weist P."/>
        </authorList>
    </citation>
    <scope>NUCLEOTIDE SEQUENCE</scope>
</reference>
<accession>A0A9N7VJX8</accession>
<proteinExistence type="predicted"/>
<name>A0A9N7VJX8_PLEPL</name>
<gene>
    <name evidence="1" type="ORF">PLEPLA_LOCUS40068</name>
</gene>
<dbReference type="Proteomes" id="UP001153269">
    <property type="component" value="Unassembled WGS sequence"/>
</dbReference>
<evidence type="ECO:0000313" key="1">
    <source>
        <dbReference type="EMBL" id="CAB1452328.1"/>
    </source>
</evidence>
<organism evidence="1 2">
    <name type="scientific">Pleuronectes platessa</name>
    <name type="common">European plaice</name>
    <dbReference type="NCBI Taxonomy" id="8262"/>
    <lineage>
        <taxon>Eukaryota</taxon>
        <taxon>Metazoa</taxon>
        <taxon>Chordata</taxon>
        <taxon>Craniata</taxon>
        <taxon>Vertebrata</taxon>
        <taxon>Euteleostomi</taxon>
        <taxon>Actinopterygii</taxon>
        <taxon>Neopterygii</taxon>
        <taxon>Teleostei</taxon>
        <taxon>Neoteleostei</taxon>
        <taxon>Acanthomorphata</taxon>
        <taxon>Carangaria</taxon>
        <taxon>Pleuronectiformes</taxon>
        <taxon>Pleuronectoidei</taxon>
        <taxon>Pleuronectidae</taxon>
        <taxon>Pleuronectes</taxon>
    </lineage>
</organism>
<comment type="caution">
    <text evidence="1">The sequence shown here is derived from an EMBL/GenBank/DDBJ whole genome shotgun (WGS) entry which is preliminary data.</text>
</comment>
<evidence type="ECO:0000313" key="2">
    <source>
        <dbReference type="Proteomes" id="UP001153269"/>
    </source>
</evidence>
<sequence>MRLRTFPRLMKRSIRERKKQGGKLEEREIIDAVATGGIVGSLRGAVIARLRNVAVGNNVQRVFDVGLI</sequence>
<keyword evidence="2" id="KW-1185">Reference proteome</keyword>
<protein>
    <submittedName>
        <fullName evidence="1">Uncharacterized protein</fullName>
    </submittedName>
</protein>